<dbReference type="SUPFAM" id="SSF52540">
    <property type="entry name" value="P-loop containing nucleoside triphosphate hydrolases"/>
    <property type="match status" value="1"/>
</dbReference>
<dbReference type="PRINTS" id="PR01657">
    <property type="entry name" value="MCMFAMILY"/>
</dbReference>
<dbReference type="SMART" id="SM00350">
    <property type="entry name" value="MCM"/>
    <property type="match status" value="1"/>
</dbReference>
<dbReference type="Pfam" id="PF17855">
    <property type="entry name" value="MCM_lid"/>
    <property type="match status" value="1"/>
</dbReference>
<dbReference type="KEGG" id="them:FPV09_10555"/>
<dbReference type="Pfam" id="PF00493">
    <property type="entry name" value="MCM"/>
    <property type="match status" value="1"/>
</dbReference>
<dbReference type="GO" id="GO:0017116">
    <property type="term" value="F:single-stranded DNA helicase activity"/>
    <property type="evidence" value="ECO:0007669"/>
    <property type="project" value="TreeGrafter"/>
</dbReference>
<organism evidence="11 12">
    <name type="scientific">Thermococcus aciditolerans</name>
    <dbReference type="NCBI Taxonomy" id="2598455"/>
    <lineage>
        <taxon>Archaea</taxon>
        <taxon>Methanobacteriati</taxon>
        <taxon>Methanobacteriota</taxon>
        <taxon>Thermococci</taxon>
        <taxon>Thermococcales</taxon>
        <taxon>Thermococcaceae</taxon>
        <taxon>Thermococcus</taxon>
    </lineage>
</organism>
<reference evidence="11 12" key="1">
    <citation type="submission" date="2019-07" db="EMBL/GenBank/DDBJ databases">
        <title>Complete genome of Thermococcus acidophilus.</title>
        <authorList>
            <person name="Li X."/>
        </authorList>
    </citation>
    <scope>NUCLEOTIDE SEQUENCE [LARGE SCALE GENOMIC DNA]</scope>
    <source>
        <strain evidence="11 12">SY113</strain>
    </source>
</reference>
<dbReference type="GeneID" id="41610300"/>
<dbReference type="EC" id="3.6.4.12" evidence="2"/>
<dbReference type="InterPro" id="IPR031327">
    <property type="entry name" value="MCM"/>
</dbReference>
<keyword evidence="8" id="KW-0067">ATP-binding</keyword>
<dbReference type="AlphaFoldDB" id="A0A5C0SPT3"/>
<dbReference type="InterPro" id="IPR041562">
    <property type="entry name" value="MCM_lid"/>
</dbReference>
<dbReference type="InterPro" id="IPR036388">
    <property type="entry name" value="WH-like_DNA-bd_sf"/>
</dbReference>
<dbReference type="SUPFAM" id="SSF50249">
    <property type="entry name" value="Nucleic acid-binding proteins"/>
    <property type="match status" value="1"/>
</dbReference>
<dbReference type="EMBL" id="CP041932">
    <property type="protein sequence ID" value="QEK15454.1"/>
    <property type="molecule type" value="Genomic_DNA"/>
</dbReference>
<dbReference type="GO" id="GO:0006270">
    <property type="term" value="P:DNA replication initiation"/>
    <property type="evidence" value="ECO:0007669"/>
    <property type="project" value="InterPro"/>
</dbReference>
<dbReference type="Gene3D" id="3.40.50.300">
    <property type="entry name" value="P-loop containing nucleotide triphosphate hydrolases"/>
    <property type="match status" value="1"/>
</dbReference>
<dbReference type="Gene3D" id="1.10.10.10">
    <property type="entry name" value="Winged helix-like DNA-binding domain superfamily/Winged helix DNA-binding domain"/>
    <property type="match status" value="1"/>
</dbReference>
<dbReference type="GO" id="GO:0005524">
    <property type="term" value="F:ATP binding"/>
    <property type="evidence" value="ECO:0007669"/>
    <property type="project" value="UniProtKB-KW"/>
</dbReference>
<name>A0A5C0SPT3_9EURY</name>
<evidence type="ECO:0000256" key="7">
    <source>
        <dbReference type="ARBA" id="ARBA00022806"/>
    </source>
</evidence>
<gene>
    <name evidence="11" type="ORF">FPV09_10555</name>
</gene>
<dbReference type="Pfam" id="PF17207">
    <property type="entry name" value="MCM_OB"/>
    <property type="match status" value="1"/>
</dbReference>
<evidence type="ECO:0000313" key="11">
    <source>
        <dbReference type="EMBL" id="QEK15454.1"/>
    </source>
</evidence>
<dbReference type="GO" id="GO:0016787">
    <property type="term" value="F:hydrolase activity"/>
    <property type="evidence" value="ECO:0007669"/>
    <property type="project" value="UniProtKB-KW"/>
</dbReference>
<accession>A0A5C0SPT3</accession>
<keyword evidence="7" id="KW-0347">Helicase</keyword>
<dbReference type="Gene3D" id="2.40.50.140">
    <property type="entry name" value="Nucleic acid-binding proteins"/>
    <property type="match status" value="1"/>
</dbReference>
<protein>
    <recommendedName>
        <fullName evidence="3">DNA replication licensing factor MCM2</fullName>
        <ecNumber evidence="2">3.6.4.12</ecNumber>
    </recommendedName>
</protein>
<evidence type="ECO:0000256" key="4">
    <source>
        <dbReference type="ARBA" id="ARBA00022705"/>
    </source>
</evidence>
<dbReference type="InterPro" id="IPR003593">
    <property type="entry name" value="AAA+_ATPase"/>
</dbReference>
<dbReference type="Pfam" id="PF14551">
    <property type="entry name" value="MCM_N"/>
    <property type="match status" value="1"/>
</dbReference>
<dbReference type="FunFam" id="3.40.50.300:FF:002469">
    <property type="entry name" value="Cell division control protein 21"/>
    <property type="match status" value="1"/>
</dbReference>
<evidence type="ECO:0000256" key="5">
    <source>
        <dbReference type="ARBA" id="ARBA00022741"/>
    </source>
</evidence>
<feature type="domain" description="MCM C-terminal AAA(+) ATPase" evidence="10">
    <location>
        <begin position="533"/>
        <end position="739"/>
    </location>
</feature>
<dbReference type="PANTHER" id="PTHR11630">
    <property type="entry name" value="DNA REPLICATION LICENSING FACTOR MCM FAMILY MEMBER"/>
    <property type="match status" value="1"/>
</dbReference>
<dbReference type="RefSeq" id="WP_148883374.1">
    <property type="nucleotide sequence ID" value="NZ_CP041932.1"/>
</dbReference>
<keyword evidence="12" id="KW-1185">Reference proteome</keyword>
<dbReference type="Proteomes" id="UP000322631">
    <property type="component" value="Chromosome"/>
</dbReference>
<evidence type="ECO:0000256" key="3">
    <source>
        <dbReference type="ARBA" id="ARBA00018925"/>
    </source>
</evidence>
<dbReference type="PANTHER" id="PTHR11630:SF66">
    <property type="entry name" value="DNA REPLICATION LICENSING FACTOR MCM4"/>
    <property type="match status" value="1"/>
</dbReference>
<dbReference type="InterPro" id="IPR008045">
    <property type="entry name" value="MCM2"/>
</dbReference>
<dbReference type="InterPro" id="IPR027925">
    <property type="entry name" value="MCM_N"/>
</dbReference>
<dbReference type="InterPro" id="IPR001208">
    <property type="entry name" value="MCM_dom"/>
</dbReference>
<dbReference type="GO" id="GO:0003697">
    <property type="term" value="F:single-stranded DNA binding"/>
    <property type="evidence" value="ECO:0007669"/>
    <property type="project" value="TreeGrafter"/>
</dbReference>
<dbReference type="GO" id="GO:0042555">
    <property type="term" value="C:MCM complex"/>
    <property type="evidence" value="ECO:0007669"/>
    <property type="project" value="InterPro"/>
</dbReference>
<proteinExistence type="inferred from homology"/>
<keyword evidence="6" id="KW-0378">Hydrolase</keyword>
<evidence type="ECO:0000256" key="2">
    <source>
        <dbReference type="ARBA" id="ARBA00012551"/>
    </source>
</evidence>
<dbReference type="Gene3D" id="2.20.28.10">
    <property type="match status" value="1"/>
</dbReference>
<evidence type="ECO:0000256" key="9">
    <source>
        <dbReference type="ARBA" id="ARBA00023125"/>
    </source>
</evidence>
<keyword evidence="4" id="KW-0235">DNA replication</keyword>
<dbReference type="InterPro" id="IPR027417">
    <property type="entry name" value="P-loop_NTPase"/>
</dbReference>
<dbReference type="PRINTS" id="PR01658">
    <property type="entry name" value="MCMPROTEIN2"/>
</dbReference>
<evidence type="ECO:0000256" key="8">
    <source>
        <dbReference type="ARBA" id="ARBA00022840"/>
    </source>
</evidence>
<comment type="similarity">
    <text evidence="1">Belongs to the MCM family.</text>
</comment>
<dbReference type="PROSITE" id="PS50051">
    <property type="entry name" value="MCM_2"/>
    <property type="match status" value="1"/>
</dbReference>
<dbReference type="SMART" id="SM00382">
    <property type="entry name" value="AAA"/>
    <property type="match status" value="1"/>
</dbReference>
<dbReference type="Gene3D" id="3.30.1640.10">
    <property type="entry name" value="mini-chromosome maintenance (MCM) complex, chain A, domain 1"/>
    <property type="match status" value="1"/>
</dbReference>
<keyword evidence="5" id="KW-0547">Nucleotide-binding</keyword>
<evidence type="ECO:0000256" key="6">
    <source>
        <dbReference type="ARBA" id="ARBA00022801"/>
    </source>
</evidence>
<sequence>MVMEVENVNIKDVLSRAEELGLRVEDLFESYEEIKKKIDEKGALNIGSFSFLARKAVKAVFGEEVGVITQEHLDVFAKILHKLNKEHISRNFLENNNFLTFSRAENENNGTREISEDLEKNGKLETELEKNRKEFYEVLLDAIKLTINPSLPKFSIAVAALYLLPPYIEGGKEAFFSRTEILNKAREINRELDNRYKESSIQQAVSKIINDDALVDYKRSENGYRLLDSVRKDIAHTLERLWTARLEKQKVSGSMDVSDMTKDFKRFFLSYVDNNGKRIYREKIINLLTEDNSRSLPVDLAHVNSFMPSIAEKLLEEPEEVILAAEDAVALVLKEEFFEDNPPHIHARFYNLPKTLEPRFVSPEHINRFIQVRGVVTRLSSIEPFISRAVFICKDCGNEMIRVQREYSLRLVRPRKCDACGSKNIELDPEKSTFRRYQSVTVQDPPERLKGGQLPRQLNVILLDDLCDTITPGDRVVMTGTLRLIEGEEENRPVRKVVLIVNHVEKENKDEEDIKITPGEEQKILEEVKSPDYTEKLIQSFAPTVHGYEDEKLGILLSLFGGHDEYSPAGERKRKRIHVLLIGDPGTAKSHMLDFTARIAPRAVRASGKGASGVGLMAAAKKDNITGRWTVDAGTLVLADNGFAIIDELDKMSKEDRNSLHEPMEQGSVYFAKAGLNMVLNARATVIAAANPKFGKINRNKTIPEQIDLPPSLMSRFDLIFTFINTVDKEKDQLVAEAILKRWYEGERVRPPYSPEFMRKLIVYARKKIKALKLDPQLKGEIQKYYAELRKRLKNREGFSVTPRQLEAVLRLAEAHARMHLRDTVTKEDFEVAVKLLEYSLQRAAIDEEGDIDVSILEVGQSSRRLKLKQKVLEAIEKLEDSSDWGAPKEDVIEGVQQLGFKRVEIEEMLSELMESEEVYQPRGGYYKILSQD</sequence>
<keyword evidence="9" id="KW-0238">DNA-binding</keyword>
<dbReference type="InterPro" id="IPR012340">
    <property type="entry name" value="NA-bd_OB-fold"/>
</dbReference>
<evidence type="ECO:0000313" key="12">
    <source>
        <dbReference type="Proteomes" id="UP000322631"/>
    </source>
</evidence>
<evidence type="ECO:0000259" key="10">
    <source>
        <dbReference type="PROSITE" id="PS50051"/>
    </source>
</evidence>
<evidence type="ECO:0000256" key="1">
    <source>
        <dbReference type="ARBA" id="ARBA00008010"/>
    </source>
</evidence>
<dbReference type="InterPro" id="IPR033762">
    <property type="entry name" value="MCM_OB"/>
</dbReference>